<dbReference type="AlphaFoldDB" id="A0A3A8NTQ8"/>
<dbReference type="Pfam" id="PF00122">
    <property type="entry name" value="E1-E2_ATPase"/>
    <property type="match status" value="1"/>
</dbReference>
<feature type="transmembrane region" description="Helical" evidence="8">
    <location>
        <begin position="641"/>
        <end position="661"/>
    </location>
</feature>
<accession>A0A3A8NTQ8</accession>
<feature type="transmembrane region" description="Helical" evidence="8">
    <location>
        <begin position="50"/>
        <end position="68"/>
    </location>
</feature>
<keyword evidence="2 8" id="KW-0812">Transmembrane</keyword>
<dbReference type="Proteomes" id="UP000273405">
    <property type="component" value="Unassembled WGS sequence"/>
</dbReference>
<comment type="caution">
    <text evidence="10">The sequence shown here is derived from an EMBL/GenBank/DDBJ whole genome shotgun (WGS) entry which is preliminary data.</text>
</comment>
<feature type="transmembrane region" description="Helical" evidence="8">
    <location>
        <begin position="749"/>
        <end position="770"/>
    </location>
</feature>
<dbReference type="Pfam" id="PF00702">
    <property type="entry name" value="Hydrolase"/>
    <property type="match status" value="1"/>
</dbReference>
<gene>
    <name evidence="10" type="ORF">D7X12_04435</name>
</gene>
<sequence>MKPSAVRDLQEGPRWGLSQEEAARRLREGGPNTLTREQPRPAWLFLGRQFRSGMVWLLLGACGIAGLLGELADAVAIATIVLLNALVGFLQEYRADRAVLALRALTAPNARVLRDGVSAMIPASEVVPGDALVLEAGDVVAADARLLDAHALLTLEAALTGESTPVDKKVGALPDGTPLAERGDRVFMGTSVAAGTAVAEVMATGMATELGRIAHLVQTAEESETPLQQRLEGVTRMLLVVCVVVAVLVAGLGLLRGQGWLELLLAAVALAVAAVPEGLPTVVTLALAVGVQRMARVNVLVRQMQAVETLGAATVICTDKTGTLTAGIMEVREVWPPTAERRVLEIAAGCCDAELPTQGKAGAGDPTELALLLAARAQGFERTDLERERPRRAEQPFDSDRRRMSILRSDGVLYVKGALEALLPLCRDVPLGVKEANAALAGRALRVLAVAEGRGADEKDLTLLGLVGLADPPRPEAVEAVRAAREAGVRTVMITGDHPATAVAIARELGLLREGESPEGTVHARVTAEDKLRIVRGWKERGEIVAMTGDGVNDAPALREAHIGIAMGRTGAEVTREASDLILTDDNFASIVAAVREGRGIYENIRKTLVYLLAGNGGELVLMLGASLLGLPLPLLPLHLLWVNLVTDGLPALALVMDPVATDVMQRPPRRPDQPMLGKREWGAVLATSLVDACVTLCTFLWALRHLSLVEARTLAFTVLVLCQLLRAFSARSERLLFWEVGPFNNRPLLAVVTLTVALQLGIQQVPALARFFSLVPLSVEQLALAFGLGLIPVSLLELRKLAVRGYARARGPASGPLSAR</sequence>
<feature type="transmembrane region" description="Helical" evidence="8">
    <location>
        <begin position="74"/>
        <end position="93"/>
    </location>
</feature>
<evidence type="ECO:0000256" key="3">
    <source>
        <dbReference type="ARBA" id="ARBA00022741"/>
    </source>
</evidence>
<feature type="transmembrane region" description="Helical" evidence="8">
    <location>
        <begin position="263"/>
        <end position="289"/>
    </location>
</feature>
<proteinExistence type="predicted"/>
<dbReference type="Gene3D" id="2.70.150.10">
    <property type="entry name" value="Calcium-transporting ATPase, cytoplasmic transduction domain A"/>
    <property type="match status" value="1"/>
</dbReference>
<dbReference type="NCBIfam" id="TIGR01494">
    <property type="entry name" value="ATPase_P-type"/>
    <property type="match status" value="2"/>
</dbReference>
<evidence type="ECO:0000256" key="7">
    <source>
        <dbReference type="ARBA" id="ARBA00023136"/>
    </source>
</evidence>
<keyword evidence="4" id="KW-0067">ATP-binding</keyword>
<keyword evidence="7 8" id="KW-0472">Membrane</keyword>
<dbReference type="SUPFAM" id="SSF81653">
    <property type="entry name" value="Calcium ATPase, transduction domain A"/>
    <property type="match status" value="1"/>
</dbReference>
<keyword evidence="6 8" id="KW-1133">Transmembrane helix</keyword>
<feature type="transmembrane region" description="Helical" evidence="8">
    <location>
        <begin position="682"/>
        <end position="704"/>
    </location>
</feature>
<dbReference type="PANTHER" id="PTHR42861">
    <property type="entry name" value="CALCIUM-TRANSPORTING ATPASE"/>
    <property type="match status" value="1"/>
</dbReference>
<organism evidence="10 11">
    <name type="scientific">Corallococcus sicarius</name>
    <dbReference type="NCBI Taxonomy" id="2316726"/>
    <lineage>
        <taxon>Bacteria</taxon>
        <taxon>Pseudomonadati</taxon>
        <taxon>Myxococcota</taxon>
        <taxon>Myxococcia</taxon>
        <taxon>Myxococcales</taxon>
        <taxon>Cystobacterineae</taxon>
        <taxon>Myxococcaceae</taxon>
        <taxon>Corallococcus</taxon>
    </lineage>
</organism>
<evidence type="ECO:0000259" key="9">
    <source>
        <dbReference type="SMART" id="SM00831"/>
    </source>
</evidence>
<evidence type="ECO:0000313" key="11">
    <source>
        <dbReference type="Proteomes" id="UP000273405"/>
    </source>
</evidence>
<dbReference type="PROSITE" id="PS00154">
    <property type="entry name" value="ATPASE_E1_E2"/>
    <property type="match status" value="1"/>
</dbReference>
<reference evidence="11" key="1">
    <citation type="submission" date="2018-09" db="EMBL/GenBank/DDBJ databases">
        <authorList>
            <person name="Livingstone P.G."/>
            <person name="Whitworth D.E."/>
        </authorList>
    </citation>
    <scope>NUCLEOTIDE SEQUENCE [LARGE SCALE GENOMIC DNA]</scope>
    <source>
        <strain evidence="11">CA040B</strain>
    </source>
</reference>
<dbReference type="GO" id="GO:0016887">
    <property type="term" value="F:ATP hydrolysis activity"/>
    <property type="evidence" value="ECO:0007669"/>
    <property type="project" value="InterPro"/>
</dbReference>
<dbReference type="InterPro" id="IPR044492">
    <property type="entry name" value="P_typ_ATPase_HD_dom"/>
</dbReference>
<dbReference type="PRINTS" id="PR00119">
    <property type="entry name" value="CATATPASE"/>
</dbReference>
<name>A0A3A8NTQ8_9BACT</name>
<dbReference type="InterPro" id="IPR059000">
    <property type="entry name" value="ATPase_P-type_domA"/>
</dbReference>
<evidence type="ECO:0000256" key="8">
    <source>
        <dbReference type="SAM" id="Phobius"/>
    </source>
</evidence>
<dbReference type="EMBL" id="RAWG01000017">
    <property type="protein sequence ID" value="RKH46849.1"/>
    <property type="molecule type" value="Genomic_DNA"/>
</dbReference>
<dbReference type="OrthoDB" id="2490525at2"/>
<dbReference type="InterPro" id="IPR023298">
    <property type="entry name" value="ATPase_P-typ_TM_dom_sf"/>
</dbReference>
<evidence type="ECO:0000256" key="2">
    <source>
        <dbReference type="ARBA" id="ARBA00022692"/>
    </source>
</evidence>
<dbReference type="SFLD" id="SFLDG00002">
    <property type="entry name" value="C1.7:_P-type_atpase_like"/>
    <property type="match status" value="1"/>
</dbReference>
<comment type="subcellular location">
    <subcellularLocation>
        <location evidence="1">Membrane</location>
        <topology evidence="1">Multi-pass membrane protein</topology>
    </subcellularLocation>
</comment>
<dbReference type="SMART" id="SM00831">
    <property type="entry name" value="Cation_ATPase_N"/>
    <property type="match status" value="1"/>
</dbReference>
<keyword evidence="3" id="KW-0547">Nucleotide-binding</keyword>
<dbReference type="Gene3D" id="1.20.1110.10">
    <property type="entry name" value="Calcium-transporting ATPase, transmembrane domain"/>
    <property type="match status" value="2"/>
</dbReference>
<dbReference type="Pfam" id="PF00690">
    <property type="entry name" value="Cation_ATPase_N"/>
    <property type="match status" value="1"/>
</dbReference>
<feature type="transmembrane region" description="Helical" evidence="8">
    <location>
        <begin position="782"/>
        <end position="799"/>
    </location>
</feature>
<dbReference type="InterPro" id="IPR018303">
    <property type="entry name" value="ATPase_P-typ_P_site"/>
</dbReference>
<feature type="transmembrane region" description="Helical" evidence="8">
    <location>
        <begin position="710"/>
        <end position="729"/>
    </location>
</feature>
<dbReference type="InterPro" id="IPR004014">
    <property type="entry name" value="ATPase_P-typ_cation-transptr_N"/>
</dbReference>
<evidence type="ECO:0000256" key="1">
    <source>
        <dbReference type="ARBA" id="ARBA00004141"/>
    </source>
</evidence>
<evidence type="ECO:0000256" key="4">
    <source>
        <dbReference type="ARBA" id="ARBA00022840"/>
    </source>
</evidence>
<dbReference type="InterPro" id="IPR001757">
    <property type="entry name" value="P_typ_ATPase"/>
</dbReference>
<dbReference type="InterPro" id="IPR023214">
    <property type="entry name" value="HAD_sf"/>
</dbReference>
<keyword evidence="5" id="KW-1278">Translocase</keyword>
<dbReference type="InterPro" id="IPR023299">
    <property type="entry name" value="ATPase_P-typ_cyto_dom_N"/>
</dbReference>
<dbReference type="RefSeq" id="WP_120624016.1">
    <property type="nucleotide sequence ID" value="NZ_RAWG01000017.1"/>
</dbReference>
<dbReference type="SUPFAM" id="SSF81660">
    <property type="entry name" value="Metal cation-transporting ATPase, ATP-binding domain N"/>
    <property type="match status" value="1"/>
</dbReference>
<evidence type="ECO:0000313" key="10">
    <source>
        <dbReference type="EMBL" id="RKH46849.1"/>
    </source>
</evidence>
<dbReference type="Gene3D" id="3.40.50.1000">
    <property type="entry name" value="HAD superfamily/HAD-like"/>
    <property type="match status" value="2"/>
</dbReference>
<dbReference type="Gene3D" id="3.40.1110.10">
    <property type="entry name" value="Calcium-transporting ATPase, cytoplasmic domain N"/>
    <property type="match status" value="2"/>
</dbReference>
<dbReference type="GO" id="GO:0005524">
    <property type="term" value="F:ATP binding"/>
    <property type="evidence" value="ECO:0007669"/>
    <property type="project" value="UniProtKB-KW"/>
</dbReference>
<keyword evidence="11" id="KW-1185">Reference proteome</keyword>
<evidence type="ECO:0000256" key="6">
    <source>
        <dbReference type="ARBA" id="ARBA00022989"/>
    </source>
</evidence>
<protein>
    <submittedName>
        <fullName evidence="10">Cation-transporting P-type ATPase</fullName>
    </submittedName>
</protein>
<dbReference type="GO" id="GO:0016020">
    <property type="term" value="C:membrane"/>
    <property type="evidence" value="ECO:0007669"/>
    <property type="project" value="UniProtKB-SubCell"/>
</dbReference>
<dbReference type="Pfam" id="PF00689">
    <property type="entry name" value="Cation_ATPase_C"/>
    <property type="match status" value="1"/>
</dbReference>
<dbReference type="SFLD" id="SFLDS00003">
    <property type="entry name" value="Haloacid_Dehalogenase"/>
    <property type="match status" value="1"/>
</dbReference>
<dbReference type="InterPro" id="IPR008250">
    <property type="entry name" value="ATPase_P-typ_transduc_dom_A_sf"/>
</dbReference>
<dbReference type="SUPFAM" id="SSF81665">
    <property type="entry name" value="Calcium ATPase, transmembrane domain M"/>
    <property type="match status" value="1"/>
</dbReference>
<dbReference type="InterPro" id="IPR036412">
    <property type="entry name" value="HAD-like_sf"/>
</dbReference>
<dbReference type="SFLD" id="SFLDF00027">
    <property type="entry name" value="p-type_atpase"/>
    <property type="match status" value="1"/>
</dbReference>
<feature type="transmembrane region" description="Helical" evidence="8">
    <location>
        <begin position="237"/>
        <end position="257"/>
    </location>
</feature>
<dbReference type="InterPro" id="IPR006068">
    <property type="entry name" value="ATPase_P-typ_cation-transptr_C"/>
</dbReference>
<dbReference type="PRINTS" id="PR00121">
    <property type="entry name" value="NAKATPASE"/>
</dbReference>
<feature type="transmembrane region" description="Helical" evidence="8">
    <location>
        <begin position="609"/>
        <end position="629"/>
    </location>
</feature>
<feature type="domain" description="Cation-transporting P-type ATPase N-terminal" evidence="9">
    <location>
        <begin position="1"/>
        <end position="70"/>
    </location>
</feature>
<dbReference type="SUPFAM" id="SSF56784">
    <property type="entry name" value="HAD-like"/>
    <property type="match status" value="1"/>
</dbReference>
<evidence type="ECO:0000256" key="5">
    <source>
        <dbReference type="ARBA" id="ARBA00022967"/>
    </source>
</evidence>